<dbReference type="InParanoid" id="G3UTP2"/>
<evidence type="ECO:0000313" key="8">
    <source>
        <dbReference type="Proteomes" id="UP000001645"/>
    </source>
</evidence>
<evidence type="ECO:0000313" key="7">
    <source>
        <dbReference type="Ensembl" id="ENSMGAP00000019125.2"/>
    </source>
</evidence>
<reference evidence="7 8" key="1">
    <citation type="journal article" date="2010" name="PLoS Biol.">
        <title>Multi-platform next-generation sequencing of the domestic turkey (Meleagris gallopavo): genome assembly and analysis.</title>
        <authorList>
            <person name="Dalloul R.A."/>
            <person name="Long J.A."/>
            <person name="Zimin A.V."/>
            <person name="Aslam L."/>
            <person name="Beal K."/>
            <person name="Blomberg L.A."/>
            <person name="Bouffard P."/>
            <person name="Burt D.W."/>
            <person name="Crasta O."/>
            <person name="Crooijmans R.P."/>
            <person name="Cooper K."/>
            <person name="Coulombe R.A."/>
            <person name="De S."/>
            <person name="Delany M.E."/>
            <person name="Dodgson J.B."/>
            <person name="Dong J.J."/>
            <person name="Evans C."/>
            <person name="Frederickson K.M."/>
            <person name="Flicek P."/>
            <person name="Florea L."/>
            <person name="Folkerts O."/>
            <person name="Groenen M.A."/>
            <person name="Harkins T.T."/>
            <person name="Herrero J."/>
            <person name="Hoffmann S."/>
            <person name="Megens H.J."/>
            <person name="Jiang A."/>
            <person name="de Jong P."/>
            <person name="Kaiser P."/>
            <person name="Kim H."/>
            <person name="Kim K.W."/>
            <person name="Kim S."/>
            <person name="Langenberger D."/>
            <person name="Lee M.K."/>
            <person name="Lee T."/>
            <person name="Mane S."/>
            <person name="Marcais G."/>
            <person name="Marz M."/>
            <person name="McElroy A.P."/>
            <person name="Modise T."/>
            <person name="Nefedov M."/>
            <person name="Notredame C."/>
            <person name="Paton I.R."/>
            <person name="Payne W.S."/>
            <person name="Pertea G."/>
            <person name="Prickett D."/>
            <person name="Puiu D."/>
            <person name="Qioa D."/>
            <person name="Raineri E."/>
            <person name="Ruffier M."/>
            <person name="Salzberg S.L."/>
            <person name="Schatz M.C."/>
            <person name="Scheuring C."/>
            <person name="Schmidt C.J."/>
            <person name="Schroeder S."/>
            <person name="Searle S.M."/>
            <person name="Smith E.J."/>
            <person name="Smith J."/>
            <person name="Sonstegard T.S."/>
            <person name="Stadler P.F."/>
            <person name="Tafer H."/>
            <person name="Tu Z.J."/>
            <person name="Van Tassell C.P."/>
            <person name="Vilella A.J."/>
            <person name="Williams K.P."/>
            <person name="Yorke J.A."/>
            <person name="Zhang L."/>
            <person name="Zhang H.B."/>
            <person name="Zhang X."/>
            <person name="Zhang Y."/>
            <person name="Reed K.M."/>
        </authorList>
    </citation>
    <scope>NUCLEOTIDE SEQUENCE [LARGE SCALE GENOMIC DNA]</scope>
</reference>
<dbReference type="GO" id="GO:0005737">
    <property type="term" value="C:cytoplasm"/>
    <property type="evidence" value="ECO:0007669"/>
    <property type="project" value="TreeGrafter"/>
</dbReference>
<reference evidence="7" key="3">
    <citation type="submission" date="2025-09" db="UniProtKB">
        <authorList>
            <consortium name="Ensembl"/>
        </authorList>
    </citation>
    <scope>IDENTIFICATION</scope>
</reference>
<organism evidence="7 8">
    <name type="scientific">Meleagris gallopavo</name>
    <name type="common">Wild turkey</name>
    <dbReference type="NCBI Taxonomy" id="9103"/>
    <lineage>
        <taxon>Eukaryota</taxon>
        <taxon>Metazoa</taxon>
        <taxon>Chordata</taxon>
        <taxon>Craniata</taxon>
        <taxon>Vertebrata</taxon>
        <taxon>Euteleostomi</taxon>
        <taxon>Archelosauria</taxon>
        <taxon>Archosauria</taxon>
        <taxon>Dinosauria</taxon>
        <taxon>Saurischia</taxon>
        <taxon>Theropoda</taxon>
        <taxon>Coelurosauria</taxon>
        <taxon>Aves</taxon>
        <taxon>Neognathae</taxon>
        <taxon>Galloanserae</taxon>
        <taxon>Galliformes</taxon>
        <taxon>Phasianidae</taxon>
        <taxon>Meleagridinae</taxon>
        <taxon>Meleagris</taxon>
    </lineage>
</organism>
<evidence type="ECO:0000259" key="4">
    <source>
        <dbReference type="Pfam" id="PF21047"/>
    </source>
</evidence>
<accession>G3UTP2</accession>
<sequence length="954" mass="107312">MDSQKTAGQSGISECQSYALTSAGRMEQRLPSQPEKAWSERPRALRTPRAPQGLSGSGEGPSASVMSPQEEDPLSCIRACCTRRPQAEAQKLNFLASICTICKAALQDCGAHYRLCVCPLEVAQCIEALLQEEPAERLDTELRQQAMSAIAAMSSAWLLPEERKSSLLRACLSSVLHLPRHEDTKDLDAALYMETMEALHRLLQVLVGSAGTSVLVELQNILELLLPFTMCQLVAVEERAVACIGRLLAFSNTCSLPKVCSCFTGAVVFRHQCTENQRFPVLGKLAEHLIHGAAAQDEGTRDEAMKAIRQLFIFITSQRMWLWQKDPKNPQLWERQQILLHQEVSQENRARNIFEMFLKYLQYPERVSIFLTAIESMTAPSLHSTELAAHMVDVLAAEAHFPPGQVRKIVKMIYNSLPSIKAEPALESLGRALLVLASKHPREMVSSLLGCSPTCTSVTITMWREMLSEPPAVEKVLQELLRVLINHSLRHTSPSIEDWPRVLALAAARILPEILQLPLVLKEAQAIFPQLFLALLLQVSLTTELTLQEVEIFWEEHQQHQLTPIRSAVQALKVLLCSVGLQRQMEAIQEQGGWDALLSTVTHLQGVQVVARVMRELPGALRDPIFHQLVELLSTKLCSWEMVAMVFLVEMLECVDLSEELHRILSLFNTYLQSQSVGTQQLVLRSILELSKRQDTARKMLGLLPCIMEQLQDADSGARAAALPVLSTLLRLLDRGKLSLVALELAGSLPALFEDESGTVRQLSIHLFLDTLSFVEGREKRKMRKEVYRSLVPLYLHLHDEEESVAKASQKAFLGATRFLRWRRLEHLAEVAQFWQIGECLLVERRKSAAQDYLGQSLLYLQSPQEPLRREAGRFIGLLGQHKRDQQQAERENIYQGLHSVLRDPSGSISLQSLQTAWILRETRPPPPSGFGFWQLFSRLHSVWHWWGSSQADS</sequence>
<dbReference type="InterPro" id="IPR021133">
    <property type="entry name" value="HEAT_type_2"/>
</dbReference>
<proteinExistence type="predicted"/>
<dbReference type="InterPro" id="IPR055406">
    <property type="entry name" value="HEAT_Maestro"/>
</dbReference>
<dbReference type="Ensembl" id="ENSMGAT00000018367.2">
    <property type="protein sequence ID" value="ENSMGAP00000019125.2"/>
    <property type="gene ID" value="ENSMGAG00000016464.2"/>
</dbReference>
<protein>
    <submittedName>
        <fullName evidence="7">Uncharacterized protein</fullName>
    </submittedName>
</protein>
<dbReference type="AlphaFoldDB" id="G3UTP2"/>
<dbReference type="HOGENOM" id="CLU_701227_0_0_1"/>
<dbReference type="PANTHER" id="PTHR23120:SF42">
    <property type="entry name" value="MAESTRO HEAT-LIKE REPEAT FAMILY MEMBER 3"/>
    <property type="match status" value="1"/>
</dbReference>
<evidence type="ECO:0000256" key="3">
    <source>
        <dbReference type="SAM" id="MobiDB-lite"/>
    </source>
</evidence>
<feature type="region of interest" description="Disordered" evidence="3">
    <location>
        <begin position="24"/>
        <end position="69"/>
    </location>
</feature>
<evidence type="ECO:0000256" key="1">
    <source>
        <dbReference type="ARBA" id="ARBA00022737"/>
    </source>
</evidence>
<evidence type="ECO:0000256" key="2">
    <source>
        <dbReference type="PROSITE-ProRule" id="PRU00103"/>
    </source>
</evidence>
<dbReference type="InterPro" id="IPR016024">
    <property type="entry name" value="ARM-type_fold"/>
</dbReference>
<name>G3UTP2_MELGA</name>
<dbReference type="SUPFAM" id="SSF48371">
    <property type="entry name" value="ARM repeat"/>
    <property type="match status" value="2"/>
</dbReference>
<dbReference type="InterPro" id="IPR045206">
    <property type="entry name" value="Maestro_heat-like_prot"/>
</dbReference>
<feature type="repeat" description="HEAT" evidence="2">
    <location>
        <begin position="703"/>
        <end position="739"/>
    </location>
</feature>
<dbReference type="PANTHER" id="PTHR23120">
    <property type="entry name" value="MAESTRO-RELATED HEAT DOMAIN-CONTAINING"/>
    <property type="match status" value="1"/>
</dbReference>
<dbReference type="InterPro" id="IPR055408">
    <property type="entry name" value="HEAT_MROH2B-like"/>
</dbReference>
<dbReference type="Pfam" id="PF23227">
    <property type="entry name" value="HEAT_MROH2B_C"/>
    <property type="match status" value="1"/>
</dbReference>
<keyword evidence="1" id="KW-0677">Repeat</keyword>
<dbReference type="Proteomes" id="UP000001645">
    <property type="component" value="Chromosome 14"/>
</dbReference>
<dbReference type="InterPro" id="IPR048465">
    <property type="entry name" value="Maestro-like_HEAT"/>
</dbReference>
<dbReference type="Gene3D" id="1.25.10.10">
    <property type="entry name" value="Leucine-rich Repeat Variant"/>
    <property type="match status" value="1"/>
</dbReference>
<dbReference type="Bgee" id="ENSMGAG00000016464">
    <property type="expression patterns" value="Expressed in duodenum and 2 other cell types or tissues"/>
</dbReference>
<evidence type="ECO:0000259" key="6">
    <source>
        <dbReference type="Pfam" id="PF23227"/>
    </source>
</evidence>
<dbReference type="PROSITE" id="PS50077">
    <property type="entry name" value="HEAT_REPEAT"/>
    <property type="match status" value="1"/>
</dbReference>
<dbReference type="GeneTree" id="ENSGT00940000160596"/>
<dbReference type="InterPro" id="IPR011989">
    <property type="entry name" value="ARM-like"/>
</dbReference>
<feature type="domain" description="Maestro-like HEAT-repeats" evidence="4">
    <location>
        <begin position="265"/>
        <end position="477"/>
    </location>
</feature>
<feature type="domain" description="Maestro/Maestro-like HEAT-repeats" evidence="6">
    <location>
        <begin position="665"/>
        <end position="913"/>
    </location>
</feature>
<dbReference type="Pfam" id="PF23210">
    <property type="entry name" value="HEAT_Maestro_2"/>
    <property type="match status" value="1"/>
</dbReference>
<feature type="domain" description="MROH2B-like HEAT-repeats" evidence="5">
    <location>
        <begin position="63"/>
        <end position="207"/>
    </location>
</feature>
<dbReference type="Pfam" id="PF21047">
    <property type="entry name" value="HEAT_Maestro"/>
    <property type="match status" value="1"/>
</dbReference>
<evidence type="ECO:0000259" key="5">
    <source>
        <dbReference type="Pfam" id="PF23210"/>
    </source>
</evidence>
<keyword evidence="8" id="KW-1185">Reference proteome</keyword>
<reference evidence="7" key="2">
    <citation type="submission" date="2025-08" db="UniProtKB">
        <authorList>
            <consortium name="Ensembl"/>
        </authorList>
    </citation>
    <scope>IDENTIFICATION</scope>
</reference>